<evidence type="ECO:0008006" key="4">
    <source>
        <dbReference type="Google" id="ProtNLM"/>
    </source>
</evidence>
<dbReference type="Proteomes" id="UP001462640">
    <property type="component" value="Unassembled WGS sequence"/>
</dbReference>
<feature type="signal peptide" evidence="1">
    <location>
        <begin position="1"/>
        <end position="37"/>
    </location>
</feature>
<evidence type="ECO:0000256" key="1">
    <source>
        <dbReference type="SAM" id="SignalP"/>
    </source>
</evidence>
<comment type="caution">
    <text evidence="2">The sequence shown here is derived from an EMBL/GenBank/DDBJ whole genome shotgun (WGS) entry which is preliminary data.</text>
</comment>
<dbReference type="Gene3D" id="2.20.130.30">
    <property type="entry name" value="Protein of unknown function DUF2782"/>
    <property type="match status" value="1"/>
</dbReference>
<keyword evidence="1" id="KW-0732">Signal</keyword>
<accession>A0ABV0GB54</accession>
<keyword evidence="3" id="KW-1185">Reference proteome</keyword>
<dbReference type="EMBL" id="JBDPZC010000001">
    <property type="protein sequence ID" value="MEO3712290.1"/>
    <property type="molecule type" value="Genomic_DNA"/>
</dbReference>
<sequence>MQNPSPLPLPLPARPRARAALSLATGLIACLAAAAHAAETPAAPPLPKDPPEPVVQEIQLEDDSVRIEELRVRGQTVSAKVKPKGKAPEYEILLGEPGRDLSPGAGTAKAGAGQRVWRLFSF</sequence>
<feature type="chain" id="PRO_5045570409" description="DUF2782 domain-containing protein" evidence="1">
    <location>
        <begin position="38"/>
        <end position="122"/>
    </location>
</feature>
<organism evidence="2 3">
    <name type="scientific">Roseateles flavus</name>
    <dbReference type="NCBI Taxonomy" id="3149041"/>
    <lineage>
        <taxon>Bacteria</taxon>
        <taxon>Pseudomonadati</taxon>
        <taxon>Pseudomonadota</taxon>
        <taxon>Betaproteobacteria</taxon>
        <taxon>Burkholderiales</taxon>
        <taxon>Sphaerotilaceae</taxon>
        <taxon>Roseateles</taxon>
    </lineage>
</organism>
<proteinExistence type="predicted"/>
<protein>
    <recommendedName>
        <fullName evidence="4">DUF2782 domain-containing protein</fullName>
    </recommendedName>
</protein>
<dbReference type="RefSeq" id="WP_347607279.1">
    <property type="nucleotide sequence ID" value="NZ_JBDPZC010000001.1"/>
</dbReference>
<reference evidence="2 3" key="1">
    <citation type="submission" date="2024-05" db="EMBL/GenBank/DDBJ databases">
        <title>Roseateles sp. 2.12 16S ribosomal RNA gene Genome sequencing and assembly.</title>
        <authorList>
            <person name="Woo H."/>
        </authorList>
    </citation>
    <scope>NUCLEOTIDE SEQUENCE [LARGE SCALE GENOMIC DNA]</scope>
    <source>
        <strain evidence="2 3">2.12</strain>
    </source>
</reference>
<name>A0ABV0GB54_9BURK</name>
<gene>
    <name evidence="2" type="ORF">ABDJ40_05850</name>
</gene>
<evidence type="ECO:0000313" key="2">
    <source>
        <dbReference type="EMBL" id="MEO3712290.1"/>
    </source>
</evidence>
<evidence type="ECO:0000313" key="3">
    <source>
        <dbReference type="Proteomes" id="UP001462640"/>
    </source>
</evidence>